<dbReference type="PANTHER" id="PTHR43861">
    <property type="entry name" value="TRANS-ACONITATE 2-METHYLTRANSFERASE-RELATED"/>
    <property type="match status" value="1"/>
</dbReference>
<dbReference type="GO" id="GO:0008168">
    <property type="term" value="F:methyltransferase activity"/>
    <property type="evidence" value="ECO:0007669"/>
    <property type="project" value="UniProtKB-KW"/>
</dbReference>
<dbReference type="InterPro" id="IPR041698">
    <property type="entry name" value="Methyltransf_25"/>
</dbReference>
<dbReference type="InterPro" id="IPR029063">
    <property type="entry name" value="SAM-dependent_MTases_sf"/>
</dbReference>
<dbReference type="GO" id="GO:0032259">
    <property type="term" value="P:methylation"/>
    <property type="evidence" value="ECO:0007669"/>
    <property type="project" value="UniProtKB-KW"/>
</dbReference>
<proteinExistence type="predicted"/>
<keyword evidence="3" id="KW-0489">Methyltransferase</keyword>
<dbReference type="Pfam" id="PF13649">
    <property type="entry name" value="Methyltransf_25"/>
    <property type="match status" value="1"/>
</dbReference>
<reference evidence="3 4" key="1">
    <citation type="submission" date="2014-08" db="EMBL/GenBank/DDBJ databases">
        <title>Clostridium innocuum, an unnegligible vancomycin-resistant pathogen causing extra-intestinal infections.</title>
        <authorList>
            <person name="Feng Y."/>
            <person name="Chiu C.-H."/>
        </authorList>
    </citation>
    <scope>NUCLEOTIDE SEQUENCE [LARGE SCALE GENOMIC DNA]</scope>
    <source>
        <strain evidence="3 4">AN88</strain>
    </source>
</reference>
<comment type="caution">
    <text evidence="3">The sequence shown here is derived from an EMBL/GenBank/DDBJ whole genome shotgun (WGS) entry which is preliminary data.</text>
</comment>
<dbReference type="EMBL" id="JQIF01000036">
    <property type="protein sequence ID" value="KGJ53617.1"/>
    <property type="molecule type" value="Genomic_DNA"/>
</dbReference>
<evidence type="ECO:0000313" key="4">
    <source>
        <dbReference type="Proteomes" id="UP000030008"/>
    </source>
</evidence>
<dbReference type="Proteomes" id="UP000030008">
    <property type="component" value="Unassembled WGS sequence"/>
</dbReference>
<accession>A0A099I8Q2</accession>
<dbReference type="Gene3D" id="2.20.25.110">
    <property type="entry name" value="S-adenosyl-L-methionine-dependent methyltransferases"/>
    <property type="match status" value="1"/>
</dbReference>
<dbReference type="Gene3D" id="3.40.50.150">
    <property type="entry name" value="Vaccinia Virus protein VP39"/>
    <property type="match status" value="1"/>
</dbReference>
<protein>
    <submittedName>
        <fullName evidence="3">Methyltransferase</fullName>
    </submittedName>
</protein>
<evidence type="ECO:0000313" key="3">
    <source>
        <dbReference type="EMBL" id="KGJ53617.1"/>
    </source>
</evidence>
<dbReference type="RefSeq" id="WP_044904920.1">
    <property type="nucleotide sequence ID" value="NZ_JAQCQO010000018.1"/>
</dbReference>
<name>A0A099I8Q2_CLOIN</name>
<evidence type="ECO:0000259" key="2">
    <source>
        <dbReference type="Pfam" id="PF13649"/>
    </source>
</evidence>
<evidence type="ECO:0000256" key="1">
    <source>
        <dbReference type="ARBA" id="ARBA00022679"/>
    </source>
</evidence>
<gene>
    <name evidence="3" type="ORF">CIAN88_08090</name>
</gene>
<sequence length="237" mass="27148">MMYELLAHVYDALVKDDEATACWVELIKAHIRGTELLELACGSGEITIALAQEGYHVDASDLSAAMIEEAKKKDGSEQVSWSVMDMCDLHTDKSYDGILCLCDSFNYLLKDEQVRALFQGAYRHLRDNGVFLVDMHSMDRLEEFAEEYNEAGHVKDLEYQWTITSEDDRIYQNFAFYDSEGRVTLEQHEQRVYEPAWILAELKNAGFQVEVYTDFTQAGICEGEKQFYICRKAGGIQ</sequence>
<dbReference type="CDD" id="cd02440">
    <property type="entry name" value="AdoMet_MTases"/>
    <property type="match status" value="1"/>
</dbReference>
<dbReference type="SUPFAM" id="SSF53335">
    <property type="entry name" value="S-adenosyl-L-methionine-dependent methyltransferases"/>
    <property type="match status" value="1"/>
</dbReference>
<organism evidence="3 4">
    <name type="scientific">Clostridium innocuum</name>
    <dbReference type="NCBI Taxonomy" id="1522"/>
    <lineage>
        <taxon>Bacteria</taxon>
        <taxon>Bacillati</taxon>
        <taxon>Bacillota</taxon>
        <taxon>Clostridia</taxon>
        <taxon>Eubacteriales</taxon>
        <taxon>Clostridiaceae</taxon>
        <taxon>Clostridium</taxon>
    </lineage>
</organism>
<feature type="domain" description="Methyltransferase" evidence="2">
    <location>
        <begin position="37"/>
        <end position="129"/>
    </location>
</feature>
<dbReference type="AlphaFoldDB" id="A0A099I8Q2"/>
<keyword evidence="1 3" id="KW-0808">Transferase</keyword>